<keyword evidence="2" id="KW-0812">Transmembrane</keyword>
<keyword evidence="2" id="KW-1133">Transmembrane helix</keyword>
<proteinExistence type="predicted"/>
<evidence type="ECO:0000256" key="2">
    <source>
        <dbReference type="SAM" id="Phobius"/>
    </source>
</evidence>
<reference evidence="3 4" key="1">
    <citation type="journal article" date="2004" name="Science">
        <title>The genome of the diatom Thalassiosira pseudonana: ecology, evolution, and metabolism.</title>
        <authorList>
            <person name="Armbrust E.V."/>
            <person name="Berges J.A."/>
            <person name="Bowler C."/>
            <person name="Green B.R."/>
            <person name="Martinez D."/>
            <person name="Putnam N.H."/>
            <person name="Zhou S."/>
            <person name="Allen A.E."/>
            <person name="Apt K.E."/>
            <person name="Bechner M."/>
            <person name="Brzezinski M.A."/>
            <person name="Chaal B.K."/>
            <person name="Chiovitti A."/>
            <person name="Davis A.K."/>
            <person name="Demarest M.S."/>
            <person name="Detter J.C."/>
            <person name="Glavina T."/>
            <person name="Goodstein D."/>
            <person name="Hadi M.Z."/>
            <person name="Hellsten U."/>
            <person name="Hildebrand M."/>
            <person name="Jenkins B.D."/>
            <person name="Jurka J."/>
            <person name="Kapitonov V.V."/>
            <person name="Kroger N."/>
            <person name="Lau W.W."/>
            <person name="Lane T.W."/>
            <person name="Larimer F.W."/>
            <person name="Lippmeier J.C."/>
            <person name="Lucas S."/>
            <person name="Medina M."/>
            <person name="Montsant A."/>
            <person name="Obornik M."/>
            <person name="Parker M.S."/>
            <person name="Palenik B."/>
            <person name="Pazour G.J."/>
            <person name="Richardson P.M."/>
            <person name="Rynearson T.A."/>
            <person name="Saito M.A."/>
            <person name="Schwartz D.C."/>
            <person name="Thamatrakoln K."/>
            <person name="Valentin K."/>
            <person name="Vardi A."/>
            <person name="Wilkerson F.P."/>
            <person name="Rokhsar D.S."/>
        </authorList>
    </citation>
    <scope>NUCLEOTIDE SEQUENCE [LARGE SCALE GENOMIC DNA]</scope>
    <source>
        <strain evidence="3 4">CCMP1335</strain>
    </source>
</reference>
<dbReference type="Proteomes" id="UP000001449">
    <property type="component" value="Unassembled WGS sequence"/>
</dbReference>
<dbReference type="InParanoid" id="B8LDB8"/>
<reference evidence="3 4" key="2">
    <citation type="journal article" date="2008" name="Nature">
        <title>The Phaeodactylum genome reveals the evolutionary history of diatom genomes.</title>
        <authorList>
            <person name="Bowler C."/>
            <person name="Allen A.E."/>
            <person name="Badger J.H."/>
            <person name="Grimwood J."/>
            <person name="Jabbari K."/>
            <person name="Kuo A."/>
            <person name="Maheswari U."/>
            <person name="Martens C."/>
            <person name="Maumus F."/>
            <person name="Otillar R.P."/>
            <person name="Rayko E."/>
            <person name="Salamov A."/>
            <person name="Vandepoele K."/>
            <person name="Beszteri B."/>
            <person name="Gruber A."/>
            <person name="Heijde M."/>
            <person name="Katinka M."/>
            <person name="Mock T."/>
            <person name="Valentin K."/>
            <person name="Verret F."/>
            <person name="Berges J.A."/>
            <person name="Brownlee C."/>
            <person name="Cadoret J.P."/>
            <person name="Chiovitti A."/>
            <person name="Choi C.J."/>
            <person name="Coesel S."/>
            <person name="De Martino A."/>
            <person name="Detter J.C."/>
            <person name="Durkin C."/>
            <person name="Falciatore A."/>
            <person name="Fournet J."/>
            <person name="Haruta M."/>
            <person name="Huysman M.J."/>
            <person name="Jenkins B.D."/>
            <person name="Jiroutova K."/>
            <person name="Jorgensen R.E."/>
            <person name="Joubert Y."/>
            <person name="Kaplan A."/>
            <person name="Kroger N."/>
            <person name="Kroth P.G."/>
            <person name="La Roche J."/>
            <person name="Lindquist E."/>
            <person name="Lommer M."/>
            <person name="Martin-Jezequel V."/>
            <person name="Lopez P.J."/>
            <person name="Lucas S."/>
            <person name="Mangogna M."/>
            <person name="McGinnis K."/>
            <person name="Medlin L.K."/>
            <person name="Montsant A."/>
            <person name="Oudot-Le Secq M.P."/>
            <person name="Napoli C."/>
            <person name="Obornik M."/>
            <person name="Parker M.S."/>
            <person name="Petit J.L."/>
            <person name="Porcel B.M."/>
            <person name="Poulsen N."/>
            <person name="Robison M."/>
            <person name="Rychlewski L."/>
            <person name="Rynearson T.A."/>
            <person name="Schmutz J."/>
            <person name="Shapiro H."/>
            <person name="Siaut M."/>
            <person name="Stanley M."/>
            <person name="Sussman M.R."/>
            <person name="Taylor A.R."/>
            <person name="Vardi A."/>
            <person name="von Dassow P."/>
            <person name="Vyverman W."/>
            <person name="Willis A."/>
            <person name="Wyrwicz L.S."/>
            <person name="Rokhsar D.S."/>
            <person name="Weissenbach J."/>
            <person name="Armbrust E.V."/>
            <person name="Green B.R."/>
            <person name="Van de Peer Y."/>
            <person name="Grigoriev I.V."/>
        </authorList>
    </citation>
    <scope>NUCLEOTIDE SEQUENCE [LARGE SCALE GENOMIC DNA]</scope>
    <source>
        <strain evidence="3 4">CCMP1335</strain>
    </source>
</reference>
<dbReference type="RefSeq" id="XP_002297050.1">
    <property type="nucleotide sequence ID" value="XM_002297014.1"/>
</dbReference>
<sequence>MAFLSSTPKIKAERYYYTSTKQFEQSLDVYRPLAPQSSGSIATNATPTLPPAPIVTLVVGSAWLGHQPLIYAQTSWWNSSGPQTVAQLGYFCVCIRHRGSFPRTFSVLTFVFVGVMMGILALMGSYLDDEYWSLVDGVFGDERKLGGASLLLMVAAAMLVLIELGGHGAASFEDMQNDVMDALAWFEENKERLQLSSRQKQQPLPFVFGGYSSGGHVAASVMQQPDLWKERNLPPPSVYCDAVLYISPVLATRPYHDELEKKLASPSSVPEMKKLSSVSLASSDTSSLSRTPSTATTASSSTSSSVSLSPSNPPPQWLTSALVKAIFGKEATKVTSPIHTHHKSPAIPHTFIGCNYEVFGLNWLDLFFCSEHYSELLQNMGVYSRYVGVKSDHWNVLNSKVLSDALREELRWMGSGDKSKSR</sequence>
<dbReference type="eggNOG" id="ENOG502SQKB">
    <property type="taxonomic scope" value="Eukaryota"/>
</dbReference>
<dbReference type="Gene3D" id="3.40.50.1820">
    <property type="entry name" value="alpha/beta hydrolase"/>
    <property type="match status" value="1"/>
</dbReference>
<dbReference type="InterPro" id="IPR029058">
    <property type="entry name" value="AB_hydrolase_fold"/>
</dbReference>
<keyword evidence="4" id="KW-1185">Reference proteome</keyword>
<dbReference type="SUPFAM" id="SSF53474">
    <property type="entry name" value="alpha/beta-Hydrolases"/>
    <property type="match status" value="1"/>
</dbReference>
<evidence type="ECO:0000313" key="4">
    <source>
        <dbReference type="Proteomes" id="UP000001449"/>
    </source>
</evidence>
<organism evidence="3 4">
    <name type="scientific">Thalassiosira pseudonana</name>
    <name type="common">Marine diatom</name>
    <name type="synonym">Cyclotella nana</name>
    <dbReference type="NCBI Taxonomy" id="35128"/>
    <lineage>
        <taxon>Eukaryota</taxon>
        <taxon>Sar</taxon>
        <taxon>Stramenopiles</taxon>
        <taxon>Ochrophyta</taxon>
        <taxon>Bacillariophyta</taxon>
        <taxon>Coscinodiscophyceae</taxon>
        <taxon>Thalassiosirophycidae</taxon>
        <taxon>Thalassiosirales</taxon>
        <taxon>Thalassiosiraceae</taxon>
        <taxon>Thalassiosira</taxon>
    </lineage>
</organism>
<evidence type="ECO:0000256" key="1">
    <source>
        <dbReference type="SAM" id="MobiDB-lite"/>
    </source>
</evidence>
<protein>
    <submittedName>
        <fullName evidence="3">Uncharacterized protein</fullName>
    </submittedName>
</protein>
<feature type="compositionally biased region" description="Low complexity" evidence="1">
    <location>
        <begin position="283"/>
        <end position="310"/>
    </location>
</feature>
<keyword evidence="2" id="KW-0472">Membrane</keyword>
<feature type="transmembrane region" description="Helical" evidence="2">
    <location>
        <begin position="147"/>
        <end position="166"/>
    </location>
</feature>
<dbReference type="EMBL" id="DS999419">
    <property type="protein sequence ID" value="EED86778.1"/>
    <property type="molecule type" value="Genomic_DNA"/>
</dbReference>
<feature type="region of interest" description="Disordered" evidence="1">
    <location>
        <begin position="283"/>
        <end position="314"/>
    </location>
</feature>
<dbReference type="AlphaFoldDB" id="B8LDB8"/>
<dbReference type="GeneID" id="7449932"/>
<evidence type="ECO:0000313" key="3">
    <source>
        <dbReference type="EMBL" id="EED86778.1"/>
    </source>
</evidence>
<dbReference type="HOGENOM" id="CLU_651351_0_0_1"/>
<gene>
    <name evidence="3" type="ORF">THAPSDRAFT_11194</name>
</gene>
<dbReference type="PaxDb" id="35128-Thaps11194"/>
<accession>B8LDB8</accession>
<dbReference type="KEGG" id="tps:THAPSDRAFT_11194"/>
<dbReference type="OMA" id="ATHEAMM"/>
<name>B8LDB8_THAPS</name>
<feature type="transmembrane region" description="Helical" evidence="2">
    <location>
        <begin position="105"/>
        <end position="127"/>
    </location>
</feature>